<dbReference type="VEuPathDB" id="TriTrypDB:TcIL3000.11.1710"/>
<proteinExistence type="predicted"/>
<accession>G0UZG8</accession>
<protein>
    <submittedName>
        <fullName evidence="2">Uncharacterized protein</fullName>
    </submittedName>
</protein>
<organism evidence="2">
    <name type="scientific">Trypanosoma congolense (strain IL3000)</name>
    <dbReference type="NCBI Taxonomy" id="1068625"/>
    <lineage>
        <taxon>Eukaryota</taxon>
        <taxon>Discoba</taxon>
        <taxon>Euglenozoa</taxon>
        <taxon>Kinetoplastea</taxon>
        <taxon>Metakinetoplastina</taxon>
        <taxon>Trypanosomatida</taxon>
        <taxon>Trypanosomatidae</taxon>
        <taxon>Trypanosoma</taxon>
        <taxon>Nannomonas</taxon>
    </lineage>
</organism>
<evidence type="ECO:0000313" key="2">
    <source>
        <dbReference type="EMBL" id="CCC94787.1"/>
    </source>
</evidence>
<name>G0UZG8_TRYCI</name>
<gene>
    <name evidence="2" type="ORF">TCIL3000_11_1710</name>
</gene>
<dbReference type="EMBL" id="HE575324">
    <property type="protein sequence ID" value="CCC94787.1"/>
    <property type="molecule type" value="Genomic_DNA"/>
</dbReference>
<evidence type="ECO:0000256" key="1">
    <source>
        <dbReference type="SAM" id="MobiDB-lite"/>
    </source>
</evidence>
<dbReference type="AlphaFoldDB" id="G0UZG8"/>
<reference evidence="2" key="1">
    <citation type="journal article" date="2012" name="Proc. Natl. Acad. Sci. U.S.A.">
        <title>Antigenic diversity is generated by distinct evolutionary mechanisms in African trypanosome species.</title>
        <authorList>
            <person name="Jackson A.P."/>
            <person name="Berry A."/>
            <person name="Aslett M."/>
            <person name="Allison H.C."/>
            <person name="Burton P."/>
            <person name="Vavrova-Anderson J."/>
            <person name="Brown R."/>
            <person name="Browne H."/>
            <person name="Corton N."/>
            <person name="Hauser H."/>
            <person name="Gamble J."/>
            <person name="Gilderthorp R."/>
            <person name="Marcello L."/>
            <person name="McQuillan J."/>
            <person name="Otto T.D."/>
            <person name="Quail M.A."/>
            <person name="Sanders M.J."/>
            <person name="van Tonder A."/>
            <person name="Ginger M.L."/>
            <person name="Field M.C."/>
            <person name="Barry J.D."/>
            <person name="Hertz-Fowler C."/>
            <person name="Berriman M."/>
        </authorList>
    </citation>
    <scope>NUCLEOTIDE SEQUENCE</scope>
    <source>
        <strain evidence="2">IL3000</strain>
    </source>
</reference>
<sequence>MPYEGVSLRVKLGDTALNAHNFLCLERQLTTAGSIIRNAKQTLLEAAEVAAPGSIGCSSEWNDYTVDRSSTGQRMTHLPWYTADEILCEYYRVSCIISDSEQQAREQLRGFYTGFIDRMQHDRDRELLMNVKYVHERLTLEEDALSALACTAQEHLDFILSVQISEEDERQEIVRQVELRRRDPVYQPPAPVSYFPQGPSYLLQAPPISGATPYQWQSQPPSGGSSNVHHGWY</sequence>
<feature type="region of interest" description="Disordered" evidence="1">
    <location>
        <begin position="212"/>
        <end position="233"/>
    </location>
</feature>
<feature type="compositionally biased region" description="Low complexity" evidence="1">
    <location>
        <begin position="217"/>
        <end position="226"/>
    </location>
</feature>